<name>A0A931H0F4_9BACT</name>
<dbReference type="RefSeq" id="WP_196992809.1">
    <property type="nucleotide sequence ID" value="NZ_JADWYR010000003.1"/>
</dbReference>
<dbReference type="PANTHER" id="PTHR37833">
    <property type="entry name" value="LIPOPROTEIN-RELATED"/>
    <property type="match status" value="1"/>
</dbReference>
<protein>
    <submittedName>
        <fullName evidence="2">DUF1573 domain-containing protein</fullName>
    </submittedName>
</protein>
<dbReference type="AlphaFoldDB" id="A0A931H0F4"/>
<keyword evidence="3" id="KW-1185">Reference proteome</keyword>
<dbReference type="Pfam" id="PF07610">
    <property type="entry name" value="DUF1573"/>
    <property type="match status" value="1"/>
</dbReference>
<sequence>MKRVLFFLPLLLITLVYACNSGSANDADKTAPNNIATDSANFTTVQWLDTAVNFGTVKKGEKVKIKYTCTNTGTKPMFIYYVRPGCGCTVADYTKEAILPGKNGEVKAEFDSNHGSAGDIHKSIIVQTNTTNPSPRLTFSGVVLDVDSTRKG</sequence>
<feature type="chain" id="PRO_5037965964" evidence="1">
    <location>
        <begin position="19"/>
        <end position="152"/>
    </location>
</feature>
<gene>
    <name evidence="2" type="ORF">I5907_20960</name>
</gene>
<evidence type="ECO:0000256" key="1">
    <source>
        <dbReference type="SAM" id="SignalP"/>
    </source>
</evidence>
<evidence type="ECO:0000313" key="2">
    <source>
        <dbReference type="EMBL" id="MBG9378715.1"/>
    </source>
</evidence>
<dbReference type="InterPro" id="IPR011467">
    <property type="entry name" value="DUF1573"/>
</dbReference>
<dbReference type="EMBL" id="JADWYR010000003">
    <property type="protein sequence ID" value="MBG9378715.1"/>
    <property type="molecule type" value="Genomic_DNA"/>
</dbReference>
<organism evidence="2 3">
    <name type="scientific">Panacibacter microcysteis</name>
    <dbReference type="NCBI Taxonomy" id="2793269"/>
    <lineage>
        <taxon>Bacteria</taxon>
        <taxon>Pseudomonadati</taxon>
        <taxon>Bacteroidota</taxon>
        <taxon>Chitinophagia</taxon>
        <taxon>Chitinophagales</taxon>
        <taxon>Chitinophagaceae</taxon>
        <taxon>Panacibacter</taxon>
    </lineage>
</organism>
<dbReference type="Gene3D" id="2.60.40.10">
    <property type="entry name" value="Immunoglobulins"/>
    <property type="match status" value="1"/>
</dbReference>
<dbReference type="PANTHER" id="PTHR37833:SF1">
    <property type="entry name" value="SIGNAL PEPTIDE PROTEIN"/>
    <property type="match status" value="1"/>
</dbReference>
<keyword evidence="1" id="KW-0732">Signal</keyword>
<proteinExistence type="predicted"/>
<evidence type="ECO:0000313" key="3">
    <source>
        <dbReference type="Proteomes" id="UP000628448"/>
    </source>
</evidence>
<accession>A0A931H0F4</accession>
<reference evidence="2" key="1">
    <citation type="submission" date="2020-11" db="EMBL/GenBank/DDBJ databases">
        <title>Bacterial whole genome sequence for Panacibacter sp. DH6.</title>
        <authorList>
            <person name="Le V."/>
            <person name="Ko S."/>
            <person name="Ahn C.-Y."/>
            <person name="Oh H.-M."/>
        </authorList>
    </citation>
    <scope>NUCLEOTIDE SEQUENCE</scope>
    <source>
        <strain evidence="2">DH6</strain>
    </source>
</reference>
<feature type="signal peptide" evidence="1">
    <location>
        <begin position="1"/>
        <end position="18"/>
    </location>
</feature>
<dbReference type="PROSITE" id="PS51257">
    <property type="entry name" value="PROKAR_LIPOPROTEIN"/>
    <property type="match status" value="1"/>
</dbReference>
<comment type="caution">
    <text evidence="2">The sequence shown here is derived from an EMBL/GenBank/DDBJ whole genome shotgun (WGS) entry which is preliminary data.</text>
</comment>
<dbReference type="Proteomes" id="UP000628448">
    <property type="component" value="Unassembled WGS sequence"/>
</dbReference>
<dbReference type="InterPro" id="IPR013783">
    <property type="entry name" value="Ig-like_fold"/>
</dbReference>